<dbReference type="RefSeq" id="WP_124563039.1">
    <property type="nucleotide sequence ID" value="NZ_JARRRY010000004.1"/>
</dbReference>
<dbReference type="PRINTS" id="PR00834">
    <property type="entry name" value="PROTEASES2C"/>
</dbReference>
<keyword evidence="3" id="KW-0378">Hydrolase</keyword>
<keyword evidence="4" id="KW-0720">Serine protease</keyword>
<dbReference type="Pfam" id="PF13180">
    <property type="entry name" value="PDZ_2"/>
    <property type="match status" value="1"/>
</dbReference>
<feature type="transmembrane region" description="Helical" evidence="5">
    <location>
        <begin position="21"/>
        <end position="44"/>
    </location>
</feature>
<keyword evidence="5" id="KW-1133">Transmembrane helix</keyword>
<dbReference type="SUPFAM" id="SSF50156">
    <property type="entry name" value="PDZ domain-like"/>
    <property type="match status" value="1"/>
</dbReference>
<dbReference type="InterPro" id="IPR001478">
    <property type="entry name" value="PDZ"/>
</dbReference>
<name>A0ABT6H6K4_9BACI</name>
<dbReference type="SUPFAM" id="SSF50494">
    <property type="entry name" value="Trypsin-like serine proteases"/>
    <property type="match status" value="1"/>
</dbReference>
<dbReference type="InterPro" id="IPR051201">
    <property type="entry name" value="Chloro_Bact_Ser_Proteases"/>
</dbReference>
<accession>A0ABT6H6K4</accession>
<dbReference type="PROSITE" id="PS50106">
    <property type="entry name" value="PDZ"/>
    <property type="match status" value="1"/>
</dbReference>
<dbReference type="InterPro" id="IPR001940">
    <property type="entry name" value="Peptidase_S1C"/>
</dbReference>
<evidence type="ECO:0000256" key="5">
    <source>
        <dbReference type="SAM" id="Phobius"/>
    </source>
</evidence>
<dbReference type="InterPro" id="IPR036034">
    <property type="entry name" value="PDZ_sf"/>
</dbReference>
<evidence type="ECO:0000256" key="3">
    <source>
        <dbReference type="ARBA" id="ARBA00022801"/>
    </source>
</evidence>
<dbReference type="InterPro" id="IPR043504">
    <property type="entry name" value="Peptidase_S1_PA_chymotrypsin"/>
</dbReference>
<evidence type="ECO:0000313" key="7">
    <source>
        <dbReference type="EMBL" id="MDG5754257.1"/>
    </source>
</evidence>
<comment type="caution">
    <text evidence="7">The sequence shown here is derived from an EMBL/GenBank/DDBJ whole genome shotgun (WGS) entry which is preliminary data.</text>
</comment>
<proteinExistence type="inferred from homology"/>
<comment type="similarity">
    <text evidence="1">Belongs to the peptidase S1C family.</text>
</comment>
<sequence length="390" mass="41296">MGYYDETDMTRYEKRKGSKKGYFFTGLVGAVIGAVAVTAAGAYMPGDNTVQNIQKTEGTVVPVVQNMKATDIAGMVEGAKDAVVSVMKYQSNDPFSNKTQAAGTGSGVIYKKVNNKALIVTNNHVVEGAKELEVVLSTGKKLEAKLVGTDSWLDLAVLEVDGSEITKVATLGDSDKIRAGETAVAIGSPLGFAGTVTEGIISSKDREIPVDINEDGNPDWQAQVIQTDASINPGNSGGALLSANGSVIGINSSKIAQQEVEGIGFAIPVNVAKPVLESIEKYGKVQRPFMGIQLRSLDEISSYGLSQLNLPKNINGGVVVMAVTPGSPAAKVELKDLDVIVALDGQPISNAVQFRKHLYDKKKIGDSMKVEFYRAGQKQEKTITLDVNAE</sequence>
<dbReference type="InterPro" id="IPR009003">
    <property type="entry name" value="Peptidase_S1_PA"/>
</dbReference>
<evidence type="ECO:0000259" key="6">
    <source>
        <dbReference type="PROSITE" id="PS50106"/>
    </source>
</evidence>
<dbReference type="EMBL" id="JARULN010000007">
    <property type="protein sequence ID" value="MDG5754257.1"/>
    <property type="molecule type" value="Genomic_DNA"/>
</dbReference>
<dbReference type="Pfam" id="PF13365">
    <property type="entry name" value="Trypsin_2"/>
    <property type="match status" value="1"/>
</dbReference>
<dbReference type="Gene3D" id="2.30.42.10">
    <property type="match status" value="1"/>
</dbReference>
<dbReference type="PANTHER" id="PTHR43343:SF3">
    <property type="entry name" value="PROTEASE DO-LIKE 8, CHLOROPLASTIC"/>
    <property type="match status" value="1"/>
</dbReference>
<protein>
    <submittedName>
        <fullName evidence="7">Trypsin-like peptidase domain-containing protein</fullName>
    </submittedName>
</protein>
<dbReference type="SMART" id="SM00228">
    <property type="entry name" value="PDZ"/>
    <property type="match status" value="1"/>
</dbReference>
<evidence type="ECO:0000313" key="8">
    <source>
        <dbReference type="Proteomes" id="UP001218246"/>
    </source>
</evidence>
<reference evidence="7 8" key="1">
    <citation type="submission" date="2023-04" db="EMBL/GenBank/DDBJ databases">
        <title>Ectobacillus antri isolated from activated sludge.</title>
        <authorList>
            <person name="Yan P."/>
            <person name="Liu X."/>
        </authorList>
    </citation>
    <scope>NUCLEOTIDE SEQUENCE [LARGE SCALE GENOMIC DNA]</scope>
    <source>
        <strain evidence="7 8">C18H</strain>
    </source>
</reference>
<evidence type="ECO:0000256" key="2">
    <source>
        <dbReference type="ARBA" id="ARBA00022670"/>
    </source>
</evidence>
<keyword evidence="8" id="KW-1185">Reference proteome</keyword>
<dbReference type="Gene3D" id="2.40.10.10">
    <property type="entry name" value="Trypsin-like serine proteases"/>
    <property type="match status" value="2"/>
</dbReference>
<evidence type="ECO:0000256" key="1">
    <source>
        <dbReference type="ARBA" id="ARBA00010541"/>
    </source>
</evidence>
<keyword evidence="2" id="KW-0645">Protease</keyword>
<keyword evidence="5" id="KW-0812">Transmembrane</keyword>
<organism evidence="7 8">
    <name type="scientific">Ectobacillus antri</name>
    <dbReference type="NCBI Taxonomy" id="2486280"/>
    <lineage>
        <taxon>Bacteria</taxon>
        <taxon>Bacillati</taxon>
        <taxon>Bacillota</taxon>
        <taxon>Bacilli</taxon>
        <taxon>Bacillales</taxon>
        <taxon>Bacillaceae</taxon>
        <taxon>Ectobacillus</taxon>
    </lineage>
</organism>
<keyword evidence="5" id="KW-0472">Membrane</keyword>
<dbReference type="PANTHER" id="PTHR43343">
    <property type="entry name" value="PEPTIDASE S12"/>
    <property type="match status" value="1"/>
</dbReference>
<gene>
    <name evidence="7" type="ORF">P6P90_09770</name>
</gene>
<feature type="domain" description="PDZ" evidence="6">
    <location>
        <begin position="276"/>
        <end position="350"/>
    </location>
</feature>
<evidence type="ECO:0000256" key="4">
    <source>
        <dbReference type="ARBA" id="ARBA00022825"/>
    </source>
</evidence>
<dbReference type="Proteomes" id="UP001218246">
    <property type="component" value="Unassembled WGS sequence"/>
</dbReference>